<dbReference type="GO" id="GO:0006396">
    <property type="term" value="P:RNA processing"/>
    <property type="evidence" value="ECO:0007669"/>
    <property type="project" value="InterPro"/>
</dbReference>
<comment type="caution">
    <text evidence="4">The sequence shown here is derived from an EMBL/GenBank/DDBJ whole genome shotgun (WGS) entry which is preliminary data.</text>
</comment>
<evidence type="ECO:0000256" key="1">
    <source>
        <dbReference type="ARBA" id="ARBA00022603"/>
    </source>
</evidence>
<evidence type="ECO:0000313" key="4">
    <source>
        <dbReference type="EMBL" id="GFJ89150.1"/>
    </source>
</evidence>
<dbReference type="AlphaFoldDB" id="A0A6V8L0M1"/>
<sequence>MRPPPMSTGRSIRLRSNRDLRAARRRREHSCWDHLIAAPLWPLHGANLGTLLRTCDAVGACLAVPPFPWVPDALDKGNTLRRPACVHWVGNPLGWLAKQRAGGTRVLGVELAEDAVRLADLPAARRRTVAVLGHEQTGIPPDALDLLDDVVEIPMVGVGASLNVAVAGSLVLYKLAGMC</sequence>
<accession>A0A6V8L0M1</accession>
<feature type="domain" description="tRNA/rRNA methyltransferase SpoU type" evidence="3">
    <location>
        <begin position="46"/>
        <end position="173"/>
    </location>
</feature>
<dbReference type="PANTHER" id="PTHR43191">
    <property type="entry name" value="RRNA METHYLTRANSFERASE 3"/>
    <property type="match status" value="1"/>
</dbReference>
<dbReference type="InterPro" id="IPR029028">
    <property type="entry name" value="Alpha/beta_knot_MTases"/>
</dbReference>
<dbReference type="PANTHER" id="PTHR43191:SF2">
    <property type="entry name" value="RRNA METHYLTRANSFERASE 3, MITOCHONDRIAL"/>
    <property type="match status" value="1"/>
</dbReference>
<dbReference type="InterPro" id="IPR001537">
    <property type="entry name" value="SpoU_MeTrfase"/>
</dbReference>
<dbReference type="GO" id="GO:0008173">
    <property type="term" value="F:RNA methyltransferase activity"/>
    <property type="evidence" value="ECO:0007669"/>
    <property type="project" value="InterPro"/>
</dbReference>
<dbReference type="EMBL" id="BLPG01000001">
    <property type="protein sequence ID" value="GFJ89150.1"/>
    <property type="molecule type" value="Genomic_DNA"/>
</dbReference>
<evidence type="ECO:0000259" key="3">
    <source>
        <dbReference type="Pfam" id="PF00588"/>
    </source>
</evidence>
<dbReference type="InterPro" id="IPR029026">
    <property type="entry name" value="tRNA_m1G_MTases_N"/>
</dbReference>
<keyword evidence="2 4" id="KW-0808">Transferase</keyword>
<protein>
    <submittedName>
        <fullName evidence="4">RNA methyltransferase</fullName>
    </submittedName>
</protein>
<dbReference type="Gene3D" id="3.40.1280.10">
    <property type="match status" value="1"/>
</dbReference>
<reference evidence="4 5" key="1">
    <citation type="submission" date="2020-03" db="EMBL/GenBank/DDBJ databases">
        <title>Whole genome shotgun sequence of Phytohabitans rumicis NBRC 108638.</title>
        <authorList>
            <person name="Komaki H."/>
            <person name="Tamura T."/>
        </authorList>
    </citation>
    <scope>NUCLEOTIDE SEQUENCE [LARGE SCALE GENOMIC DNA]</scope>
    <source>
        <strain evidence="4 5">NBRC 108638</strain>
    </source>
</reference>
<organism evidence="4 5">
    <name type="scientific">Phytohabitans rumicis</name>
    <dbReference type="NCBI Taxonomy" id="1076125"/>
    <lineage>
        <taxon>Bacteria</taxon>
        <taxon>Bacillati</taxon>
        <taxon>Actinomycetota</taxon>
        <taxon>Actinomycetes</taxon>
        <taxon>Micromonosporales</taxon>
        <taxon>Micromonosporaceae</taxon>
    </lineage>
</organism>
<keyword evidence="1 4" id="KW-0489">Methyltransferase</keyword>
<dbReference type="GO" id="GO:0032259">
    <property type="term" value="P:methylation"/>
    <property type="evidence" value="ECO:0007669"/>
    <property type="project" value="UniProtKB-KW"/>
</dbReference>
<evidence type="ECO:0000256" key="2">
    <source>
        <dbReference type="ARBA" id="ARBA00022679"/>
    </source>
</evidence>
<gene>
    <name evidence="4" type="primary">spoU</name>
    <name evidence="4" type="ORF">Prum_027920</name>
</gene>
<proteinExistence type="predicted"/>
<dbReference type="Pfam" id="PF00588">
    <property type="entry name" value="SpoU_methylase"/>
    <property type="match status" value="1"/>
</dbReference>
<name>A0A6V8L0M1_9ACTN</name>
<keyword evidence="5" id="KW-1185">Reference proteome</keyword>
<dbReference type="GO" id="GO:0003723">
    <property type="term" value="F:RNA binding"/>
    <property type="evidence" value="ECO:0007669"/>
    <property type="project" value="InterPro"/>
</dbReference>
<dbReference type="InterPro" id="IPR051259">
    <property type="entry name" value="rRNA_Methyltransferase"/>
</dbReference>
<evidence type="ECO:0000313" key="5">
    <source>
        <dbReference type="Proteomes" id="UP000482960"/>
    </source>
</evidence>
<dbReference type="Proteomes" id="UP000482960">
    <property type="component" value="Unassembled WGS sequence"/>
</dbReference>
<dbReference type="SUPFAM" id="SSF75217">
    <property type="entry name" value="alpha/beta knot"/>
    <property type="match status" value="1"/>
</dbReference>
<reference evidence="4 5" key="2">
    <citation type="submission" date="2020-03" db="EMBL/GenBank/DDBJ databases">
        <authorList>
            <person name="Ichikawa N."/>
            <person name="Kimura A."/>
            <person name="Kitahashi Y."/>
            <person name="Uohara A."/>
        </authorList>
    </citation>
    <scope>NUCLEOTIDE SEQUENCE [LARGE SCALE GENOMIC DNA]</scope>
    <source>
        <strain evidence="4 5">NBRC 108638</strain>
    </source>
</reference>